<sequence>MKRVLILANNLRQASYRVRVEALLPLLRDRGFQITVGLRKTNPITTWRLLASAGAYDTVVLQRKMLEGWEARVLRKAAKRVIYDIDDALMYFNRPVSWHSKLRTRLRFRATVRAVDHVVAGNEYLADIFRREGLAATVLPTVVDPSRYAVKQHAETTTPRLVWIGSRSTLQYVRGQLPALQAAAERTAGLRLLTIADQTLADAPLPIDHEPWSAETEAAALVRGDIGIAPTPTDPWTLGKCGFKIVQYMAAGLPVVASPVGANAELVREGVTGFLPTSAAEWADAIRRLATDVDLRRQMGEAGRRRVEEQFCLEKVADIWATLL</sequence>
<dbReference type="Gene3D" id="3.40.50.2000">
    <property type="entry name" value="Glycogen Phosphorylase B"/>
    <property type="match status" value="1"/>
</dbReference>
<dbReference type="SUPFAM" id="SSF53756">
    <property type="entry name" value="UDP-Glycosyltransferase/glycogen phosphorylase"/>
    <property type="match status" value="1"/>
</dbReference>
<reference evidence="1 2" key="1">
    <citation type="submission" date="2020-10" db="EMBL/GenBank/DDBJ databases">
        <title>Wide distribution of Phycisphaera-like planctomycetes from WD2101 soil group in peatlands and genome analysis of the first cultivated representative.</title>
        <authorList>
            <person name="Dedysh S.N."/>
            <person name="Beletsky A.V."/>
            <person name="Ivanova A."/>
            <person name="Kulichevskaya I.S."/>
            <person name="Suzina N.E."/>
            <person name="Philippov D.A."/>
            <person name="Rakitin A.L."/>
            <person name="Mardanov A.V."/>
            <person name="Ravin N.V."/>
        </authorList>
    </citation>
    <scope>NUCLEOTIDE SEQUENCE [LARGE SCALE GENOMIC DNA]</scope>
    <source>
        <strain evidence="1 2">M1803</strain>
    </source>
</reference>
<dbReference type="PANTHER" id="PTHR12526">
    <property type="entry name" value="GLYCOSYLTRANSFERASE"/>
    <property type="match status" value="1"/>
</dbReference>
<evidence type="ECO:0000313" key="2">
    <source>
        <dbReference type="Proteomes" id="UP000593765"/>
    </source>
</evidence>
<dbReference type="RefSeq" id="WP_206290574.1">
    <property type="nucleotide sequence ID" value="NZ_CP063458.1"/>
</dbReference>
<evidence type="ECO:0000313" key="1">
    <source>
        <dbReference type="EMBL" id="QOV87664.1"/>
    </source>
</evidence>
<organism evidence="1 2">
    <name type="scientific">Humisphaera borealis</name>
    <dbReference type="NCBI Taxonomy" id="2807512"/>
    <lineage>
        <taxon>Bacteria</taxon>
        <taxon>Pseudomonadati</taxon>
        <taxon>Planctomycetota</taxon>
        <taxon>Phycisphaerae</taxon>
        <taxon>Tepidisphaerales</taxon>
        <taxon>Tepidisphaeraceae</taxon>
        <taxon>Humisphaera</taxon>
    </lineage>
</organism>
<dbReference type="Pfam" id="PF13692">
    <property type="entry name" value="Glyco_trans_1_4"/>
    <property type="match status" value="1"/>
</dbReference>
<protein>
    <submittedName>
        <fullName evidence="1">Glycosyltransferase family 4 protein</fullName>
    </submittedName>
</protein>
<name>A0A7M2WQZ5_9BACT</name>
<keyword evidence="2" id="KW-1185">Reference proteome</keyword>
<dbReference type="Proteomes" id="UP000593765">
    <property type="component" value="Chromosome"/>
</dbReference>
<dbReference type="CDD" id="cd03801">
    <property type="entry name" value="GT4_PimA-like"/>
    <property type="match status" value="1"/>
</dbReference>
<proteinExistence type="predicted"/>
<accession>A0A7M2WQZ5</accession>
<gene>
    <name evidence="1" type="ORF">IPV69_15370</name>
</gene>
<dbReference type="AlphaFoldDB" id="A0A7M2WQZ5"/>
<dbReference type="EMBL" id="CP063458">
    <property type="protein sequence ID" value="QOV87664.1"/>
    <property type="molecule type" value="Genomic_DNA"/>
</dbReference>
<dbReference type="KEGG" id="hbs:IPV69_15370"/>